<dbReference type="AlphaFoldDB" id="A0A2H0KEV5"/>
<evidence type="ECO:0000313" key="9">
    <source>
        <dbReference type="EMBL" id="PIQ69755.1"/>
    </source>
</evidence>
<evidence type="ECO:0000256" key="1">
    <source>
        <dbReference type="ARBA" id="ARBA00001946"/>
    </source>
</evidence>
<organism evidence="9 10">
    <name type="scientific">Candidatus Shapirobacteria bacterium CG11_big_fil_rev_8_21_14_0_20_40_12</name>
    <dbReference type="NCBI Taxonomy" id="1974889"/>
    <lineage>
        <taxon>Bacteria</taxon>
        <taxon>Candidatus Shapironibacteriota</taxon>
    </lineage>
</organism>
<dbReference type="GO" id="GO:0019677">
    <property type="term" value="P:NAD+ catabolic process"/>
    <property type="evidence" value="ECO:0007669"/>
    <property type="project" value="TreeGrafter"/>
</dbReference>
<dbReference type="PANTHER" id="PTHR42904:SF6">
    <property type="entry name" value="NAD-CAPPED RNA HYDROLASE NUDT12"/>
    <property type="match status" value="1"/>
</dbReference>
<evidence type="ECO:0000256" key="4">
    <source>
        <dbReference type="ARBA" id="ARBA00022723"/>
    </source>
</evidence>
<evidence type="ECO:0000259" key="8">
    <source>
        <dbReference type="PROSITE" id="PS51462"/>
    </source>
</evidence>
<comment type="similarity">
    <text evidence="3">Belongs to the Nudix hydrolase family. NudC subfamily.</text>
</comment>
<evidence type="ECO:0000256" key="2">
    <source>
        <dbReference type="ARBA" id="ARBA00001947"/>
    </source>
</evidence>
<protein>
    <recommendedName>
        <fullName evidence="8">Nudix hydrolase domain-containing protein</fullName>
    </recommendedName>
</protein>
<dbReference type="Gene3D" id="3.90.79.10">
    <property type="entry name" value="Nucleoside Triphosphate Pyrophosphohydrolase"/>
    <property type="match status" value="1"/>
</dbReference>
<dbReference type="SUPFAM" id="SSF55811">
    <property type="entry name" value="Nudix"/>
    <property type="match status" value="1"/>
</dbReference>
<gene>
    <name evidence="9" type="ORF">COV89_04155</name>
</gene>
<dbReference type="Proteomes" id="UP000231371">
    <property type="component" value="Unassembled WGS sequence"/>
</dbReference>
<dbReference type="GO" id="GO:0035529">
    <property type="term" value="F:NADH pyrophosphatase activity"/>
    <property type="evidence" value="ECO:0007669"/>
    <property type="project" value="TreeGrafter"/>
</dbReference>
<dbReference type="PROSITE" id="PS51462">
    <property type="entry name" value="NUDIX"/>
    <property type="match status" value="1"/>
</dbReference>
<keyword evidence="5" id="KW-0378">Hydrolase</keyword>
<proteinExistence type="inferred from homology"/>
<keyword evidence="4" id="KW-0479">Metal-binding</keyword>
<dbReference type="Pfam" id="PF00293">
    <property type="entry name" value="NUDIX"/>
    <property type="match status" value="1"/>
</dbReference>
<feature type="domain" description="Nudix hydrolase" evidence="8">
    <location>
        <begin position="7"/>
        <end position="151"/>
    </location>
</feature>
<evidence type="ECO:0000256" key="5">
    <source>
        <dbReference type="ARBA" id="ARBA00022801"/>
    </source>
</evidence>
<dbReference type="EMBL" id="PCVI01000064">
    <property type="protein sequence ID" value="PIQ69755.1"/>
    <property type="molecule type" value="Genomic_DNA"/>
</dbReference>
<comment type="catalytic activity">
    <reaction evidence="7">
        <text>a 5'-end NAD(+)-phospho-ribonucleoside in mRNA + H2O = a 5'-end phospho-adenosine-phospho-ribonucleoside in mRNA + beta-nicotinamide D-ribonucleotide + 2 H(+)</text>
        <dbReference type="Rhea" id="RHEA:60876"/>
        <dbReference type="Rhea" id="RHEA-COMP:15698"/>
        <dbReference type="Rhea" id="RHEA-COMP:15719"/>
        <dbReference type="ChEBI" id="CHEBI:14649"/>
        <dbReference type="ChEBI" id="CHEBI:15377"/>
        <dbReference type="ChEBI" id="CHEBI:15378"/>
        <dbReference type="ChEBI" id="CHEBI:144029"/>
        <dbReference type="ChEBI" id="CHEBI:144051"/>
    </reaction>
    <physiologicalReaction direction="left-to-right" evidence="7">
        <dbReference type="Rhea" id="RHEA:60877"/>
    </physiologicalReaction>
</comment>
<sequence length="165" mass="19200">MPETNQYLHEVAITAIIIKDNKYLITRRSPNKKRFPGKWTVPGGKMETSDYLKLPKDTQFYWYNVLERTLKRETKEEVGLEIGNVEYVTSLARVHEDGSPSLVISCMADFVSGEVKLRPEETDEFAWVSLKVAKKYDLLDGIYDELVMVENKRKGVREEWKRHSA</sequence>
<dbReference type="GO" id="GO:0006742">
    <property type="term" value="P:NADP+ catabolic process"/>
    <property type="evidence" value="ECO:0007669"/>
    <property type="project" value="TreeGrafter"/>
</dbReference>
<comment type="cofactor">
    <cofactor evidence="2">
        <name>Zn(2+)</name>
        <dbReference type="ChEBI" id="CHEBI:29105"/>
    </cofactor>
</comment>
<evidence type="ECO:0000256" key="3">
    <source>
        <dbReference type="ARBA" id="ARBA00009595"/>
    </source>
</evidence>
<dbReference type="InterPro" id="IPR050241">
    <property type="entry name" value="NAD-cap_RNA_hydrolase_NudC"/>
</dbReference>
<dbReference type="InterPro" id="IPR000086">
    <property type="entry name" value="NUDIX_hydrolase_dom"/>
</dbReference>
<dbReference type="InterPro" id="IPR015797">
    <property type="entry name" value="NUDIX_hydrolase-like_dom_sf"/>
</dbReference>
<dbReference type="GO" id="GO:0046872">
    <property type="term" value="F:metal ion binding"/>
    <property type="evidence" value="ECO:0007669"/>
    <property type="project" value="UniProtKB-KW"/>
</dbReference>
<comment type="caution">
    <text evidence="9">The sequence shown here is derived from an EMBL/GenBank/DDBJ whole genome shotgun (WGS) entry which is preliminary data.</text>
</comment>
<comment type="cofactor">
    <cofactor evidence="1">
        <name>Mg(2+)</name>
        <dbReference type="ChEBI" id="CHEBI:18420"/>
    </cofactor>
</comment>
<reference evidence="9 10" key="1">
    <citation type="submission" date="2017-09" db="EMBL/GenBank/DDBJ databases">
        <title>Depth-based differentiation of microbial function through sediment-hosted aquifers and enrichment of novel symbionts in the deep terrestrial subsurface.</title>
        <authorList>
            <person name="Probst A.J."/>
            <person name="Ladd B."/>
            <person name="Jarett J.K."/>
            <person name="Geller-Mcgrath D.E."/>
            <person name="Sieber C.M."/>
            <person name="Emerson J.B."/>
            <person name="Anantharaman K."/>
            <person name="Thomas B.C."/>
            <person name="Malmstrom R."/>
            <person name="Stieglmeier M."/>
            <person name="Klingl A."/>
            <person name="Woyke T."/>
            <person name="Ryan C.M."/>
            <person name="Banfield J.F."/>
        </authorList>
    </citation>
    <scope>NUCLEOTIDE SEQUENCE [LARGE SCALE GENOMIC DNA]</scope>
    <source>
        <strain evidence="9">CG11_big_fil_rev_8_21_14_0_20_40_12</strain>
    </source>
</reference>
<accession>A0A2H0KEV5</accession>
<dbReference type="GO" id="GO:0005829">
    <property type="term" value="C:cytosol"/>
    <property type="evidence" value="ECO:0007669"/>
    <property type="project" value="TreeGrafter"/>
</dbReference>
<dbReference type="PANTHER" id="PTHR42904">
    <property type="entry name" value="NUDIX HYDROLASE, NUDC SUBFAMILY"/>
    <property type="match status" value="1"/>
</dbReference>
<evidence type="ECO:0000256" key="7">
    <source>
        <dbReference type="ARBA" id="ARBA00023679"/>
    </source>
</evidence>
<keyword evidence="6" id="KW-0460">Magnesium</keyword>
<evidence type="ECO:0000256" key="6">
    <source>
        <dbReference type="ARBA" id="ARBA00022842"/>
    </source>
</evidence>
<name>A0A2H0KEV5_9BACT</name>
<evidence type="ECO:0000313" key="10">
    <source>
        <dbReference type="Proteomes" id="UP000231371"/>
    </source>
</evidence>